<keyword evidence="1" id="KW-0648">Protein biosynthesis</keyword>
<accession>A0AAD0KID9</accession>
<evidence type="ECO:0000313" key="1">
    <source>
        <dbReference type="EMBL" id="AWV32365.1"/>
    </source>
</evidence>
<name>A0AAD0KID9_9BACL</name>
<protein>
    <submittedName>
        <fullName evidence="1">Replication initiation factor family protein</fullName>
    </submittedName>
</protein>
<keyword evidence="1" id="KW-0396">Initiation factor</keyword>
<gene>
    <name evidence="1" type="ORF">CD191_06910</name>
</gene>
<proteinExistence type="predicted"/>
<evidence type="ECO:0000313" key="2">
    <source>
        <dbReference type="Proteomes" id="UP000249163"/>
    </source>
</evidence>
<dbReference type="AlphaFoldDB" id="A0AAD0KID9"/>
<dbReference type="Proteomes" id="UP000249163">
    <property type="component" value="Chromosome"/>
</dbReference>
<reference evidence="1 2" key="1">
    <citation type="submission" date="2017-06" db="EMBL/GenBank/DDBJ databases">
        <title>Complete genome sequence of Paenibacillus odorifer CBA7130.</title>
        <authorList>
            <person name="Nam Y.-D."/>
            <person name="Kang J."/>
            <person name="Chung W.-H."/>
        </authorList>
    </citation>
    <scope>NUCLEOTIDE SEQUENCE [LARGE SCALE GENOMIC DNA]</scope>
    <source>
        <strain evidence="1 2">CBA7130</strain>
    </source>
</reference>
<dbReference type="RefSeq" id="WP_111502961.1">
    <property type="nucleotide sequence ID" value="NZ_CP021965.1"/>
</dbReference>
<organism evidence="1 2">
    <name type="scientific">Paenibacillus odorifer</name>
    <dbReference type="NCBI Taxonomy" id="189426"/>
    <lineage>
        <taxon>Bacteria</taxon>
        <taxon>Bacillati</taxon>
        <taxon>Bacillota</taxon>
        <taxon>Bacilli</taxon>
        <taxon>Bacillales</taxon>
        <taxon>Paenibacillaceae</taxon>
        <taxon>Paenibacillus</taxon>
    </lineage>
</organism>
<sequence length="279" mass="32823">MKGVKLSIDRIVVDFTDVFWEFFNPFQQRIRECYSSPICVREKGFKYHLHIRDDSHYLHISYQLCFVKKSRKNTMRIECHPESLVHFNSLLSQIADHAKEILFVRCDVAFDIPIHISKLLTLSLTGRNMHSWMGTRYSNKRHQRQVAGYCRVYNKKNQLLQRYGKEIKGELTRFEIVYAPNEKIPLNALVQFPPEFNRLYFCAELTTTEQFKPKEMERIQGLMSGELEQKQVTGYYRRSFVKKLQACPTLDFDQEACRQWKDAITIPCAVLGGVISHVA</sequence>
<dbReference type="EMBL" id="CP021965">
    <property type="protein sequence ID" value="AWV32365.1"/>
    <property type="molecule type" value="Genomic_DNA"/>
</dbReference>
<dbReference type="GO" id="GO:0003743">
    <property type="term" value="F:translation initiation factor activity"/>
    <property type="evidence" value="ECO:0007669"/>
    <property type="project" value="UniProtKB-KW"/>
</dbReference>